<dbReference type="InterPro" id="IPR005123">
    <property type="entry name" value="Oxoglu/Fe-dep_dioxygenase_dom"/>
</dbReference>
<reference evidence="4 5" key="1">
    <citation type="journal article" date="2023" name="Commun. Biol.">
        <title>Genome analysis of Parmales, the sister group of diatoms, reveals the evolutionary specialization of diatoms from phago-mixotrophs to photoautotrophs.</title>
        <authorList>
            <person name="Ban H."/>
            <person name="Sato S."/>
            <person name="Yoshikawa S."/>
            <person name="Yamada K."/>
            <person name="Nakamura Y."/>
            <person name="Ichinomiya M."/>
            <person name="Sato N."/>
            <person name="Blanc-Mathieu R."/>
            <person name="Endo H."/>
            <person name="Kuwata A."/>
            <person name="Ogata H."/>
        </authorList>
    </citation>
    <scope>NUCLEOTIDE SEQUENCE [LARGE SCALE GENOMIC DNA]</scope>
</reference>
<comment type="caution">
    <text evidence="4">The sequence shown here is derived from an EMBL/GenBank/DDBJ whole genome shotgun (WGS) entry which is preliminary data.</text>
</comment>
<gene>
    <name evidence="4" type="ORF">TeGR_g11266</name>
</gene>
<keyword evidence="1" id="KW-0479">Metal-binding</keyword>
<keyword evidence="1" id="KW-0560">Oxidoreductase</keyword>
<evidence type="ECO:0000256" key="1">
    <source>
        <dbReference type="RuleBase" id="RU003682"/>
    </source>
</evidence>
<evidence type="ECO:0000259" key="3">
    <source>
        <dbReference type="PROSITE" id="PS51471"/>
    </source>
</evidence>
<feature type="domain" description="Fe2OG dioxygenase" evidence="3">
    <location>
        <begin position="109"/>
        <end position="222"/>
    </location>
</feature>
<accession>A0ABQ6N2L7</accession>
<comment type="similarity">
    <text evidence="1">Belongs to the iron/ascorbate-dependent oxidoreductase family.</text>
</comment>
<feature type="region of interest" description="Disordered" evidence="2">
    <location>
        <begin position="105"/>
        <end position="124"/>
    </location>
</feature>
<dbReference type="Gene3D" id="2.60.120.620">
    <property type="entry name" value="q2cbj1_9rhob like domain"/>
    <property type="match status" value="1"/>
</dbReference>
<dbReference type="PROSITE" id="PS51471">
    <property type="entry name" value="FE2OG_OXY"/>
    <property type="match status" value="1"/>
</dbReference>
<evidence type="ECO:0000313" key="4">
    <source>
        <dbReference type="EMBL" id="GMI38788.1"/>
    </source>
</evidence>
<proteinExistence type="inferred from homology"/>
<keyword evidence="5" id="KW-1185">Reference proteome</keyword>
<feature type="compositionally biased region" description="Low complexity" evidence="2">
    <location>
        <begin position="105"/>
        <end position="119"/>
    </location>
</feature>
<dbReference type="EMBL" id="BRYB01002050">
    <property type="protein sequence ID" value="GMI38788.1"/>
    <property type="molecule type" value="Genomic_DNA"/>
</dbReference>
<keyword evidence="1" id="KW-0408">Iron</keyword>
<dbReference type="Proteomes" id="UP001165060">
    <property type="component" value="Unassembled WGS sequence"/>
</dbReference>
<evidence type="ECO:0000256" key="2">
    <source>
        <dbReference type="SAM" id="MobiDB-lite"/>
    </source>
</evidence>
<name>A0ABQ6N2L7_9STRA</name>
<protein>
    <recommendedName>
        <fullName evidence="3">Fe2OG dioxygenase domain-containing protein</fullName>
    </recommendedName>
</protein>
<evidence type="ECO:0000313" key="5">
    <source>
        <dbReference type="Proteomes" id="UP001165060"/>
    </source>
</evidence>
<organism evidence="4 5">
    <name type="scientific">Tetraparma gracilis</name>
    <dbReference type="NCBI Taxonomy" id="2962635"/>
    <lineage>
        <taxon>Eukaryota</taxon>
        <taxon>Sar</taxon>
        <taxon>Stramenopiles</taxon>
        <taxon>Ochrophyta</taxon>
        <taxon>Bolidophyceae</taxon>
        <taxon>Parmales</taxon>
        <taxon>Triparmaceae</taxon>
        <taxon>Tetraparma</taxon>
    </lineage>
</organism>
<sequence length="227" mass="24442">MSSLSETSSRHHYPMGLAQASTAFTKRSLLTPSDIALVQSIQQEVVNSGEHDNPQNVSHHNPNHKHCTFLHKPCGASLPANPLRALAPQVLGKLLRFAQASWASSTWSSSSGPISSVSPPGTPSGGVGNLSLRVAEHWHYDVGGHLDNDRHYDQGSVLTIVTALNEDFTGGVFRTFEPSGEHAEHPLAPGDSLCIVSHKFHNVTPVLSGFRESLVLELWEGGITHGR</sequence>